<gene>
    <name evidence="1" type="ORF">ACFOOI_00780</name>
</gene>
<sequence>MVKYNMFYFGQRPIYTRTKVGAFAQRDNVAKRVKNILEGFDASWIVDVINIETPQRSDFQFNNSNGKILNFWSNSDFVQWLGTMADNDYNFPSQGPMGPRKDPKADKNLQLLSKPKLNLESFGGEMLNWITNSGGHSLQNDEWYQWQILFHFNKNF</sequence>
<accession>A0ABV7YSL3</accession>
<name>A0ABV7YSL3_9BACT</name>
<protein>
    <submittedName>
        <fullName evidence="1">Uncharacterized protein</fullName>
    </submittedName>
</protein>
<dbReference type="Proteomes" id="UP001595616">
    <property type="component" value="Unassembled WGS sequence"/>
</dbReference>
<comment type="caution">
    <text evidence="1">The sequence shown here is derived from an EMBL/GenBank/DDBJ whole genome shotgun (WGS) entry which is preliminary data.</text>
</comment>
<organism evidence="1 2">
    <name type="scientific">Lacihabitans lacunae</name>
    <dbReference type="NCBI Taxonomy" id="1028214"/>
    <lineage>
        <taxon>Bacteria</taxon>
        <taxon>Pseudomonadati</taxon>
        <taxon>Bacteroidota</taxon>
        <taxon>Cytophagia</taxon>
        <taxon>Cytophagales</taxon>
        <taxon>Leadbetterellaceae</taxon>
        <taxon>Lacihabitans</taxon>
    </lineage>
</organism>
<reference evidence="2" key="1">
    <citation type="journal article" date="2019" name="Int. J. Syst. Evol. Microbiol.">
        <title>The Global Catalogue of Microorganisms (GCM) 10K type strain sequencing project: providing services to taxonomists for standard genome sequencing and annotation.</title>
        <authorList>
            <consortium name="The Broad Institute Genomics Platform"/>
            <consortium name="The Broad Institute Genome Sequencing Center for Infectious Disease"/>
            <person name="Wu L."/>
            <person name="Ma J."/>
        </authorList>
    </citation>
    <scope>NUCLEOTIDE SEQUENCE [LARGE SCALE GENOMIC DNA]</scope>
    <source>
        <strain evidence="2">CECT 7956</strain>
    </source>
</reference>
<dbReference type="EMBL" id="JBHRYQ010000001">
    <property type="protein sequence ID" value="MFC3809172.1"/>
    <property type="molecule type" value="Genomic_DNA"/>
</dbReference>
<evidence type="ECO:0000313" key="1">
    <source>
        <dbReference type="EMBL" id="MFC3809172.1"/>
    </source>
</evidence>
<dbReference type="RefSeq" id="WP_379833866.1">
    <property type="nucleotide sequence ID" value="NZ_JBHRYQ010000001.1"/>
</dbReference>
<proteinExistence type="predicted"/>
<evidence type="ECO:0000313" key="2">
    <source>
        <dbReference type="Proteomes" id="UP001595616"/>
    </source>
</evidence>
<keyword evidence="2" id="KW-1185">Reference proteome</keyword>